<keyword evidence="1" id="KW-0560">Oxidoreductase</keyword>
<evidence type="ECO:0000256" key="1">
    <source>
        <dbReference type="ARBA" id="ARBA00023002"/>
    </source>
</evidence>
<reference evidence="3" key="2">
    <citation type="submission" date="2020-09" db="EMBL/GenBank/DDBJ databases">
        <authorList>
            <person name="Sun Q."/>
            <person name="Kim S."/>
        </authorList>
    </citation>
    <scope>NUCLEOTIDE SEQUENCE</scope>
    <source>
        <strain evidence="3">KCTC 42590</strain>
    </source>
</reference>
<dbReference type="PANTHER" id="PTHR13847:SF287">
    <property type="entry name" value="FAD-DEPENDENT OXIDOREDUCTASE DOMAIN-CONTAINING PROTEIN 1"/>
    <property type="match status" value="1"/>
</dbReference>
<protein>
    <submittedName>
        <fullName evidence="3">Oxidoreductase</fullName>
    </submittedName>
</protein>
<comment type="caution">
    <text evidence="3">The sequence shown here is derived from an EMBL/GenBank/DDBJ whole genome shotgun (WGS) entry which is preliminary data.</text>
</comment>
<reference evidence="3" key="1">
    <citation type="journal article" date="2014" name="Int. J. Syst. Evol. Microbiol.">
        <title>Complete genome sequence of Corynebacterium casei LMG S-19264T (=DSM 44701T), isolated from a smear-ripened cheese.</title>
        <authorList>
            <consortium name="US DOE Joint Genome Institute (JGI-PGF)"/>
            <person name="Walter F."/>
            <person name="Albersmeier A."/>
            <person name="Kalinowski J."/>
            <person name="Ruckert C."/>
        </authorList>
    </citation>
    <scope>NUCLEOTIDE SEQUENCE</scope>
    <source>
        <strain evidence="3">KCTC 42590</strain>
    </source>
</reference>
<dbReference type="Gene3D" id="3.50.50.60">
    <property type="entry name" value="FAD/NAD(P)-binding domain"/>
    <property type="match status" value="1"/>
</dbReference>
<dbReference type="InterPro" id="IPR036188">
    <property type="entry name" value="FAD/NAD-bd_sf"/>
</dbReference>
<dbReference type="Proteomes" id="UP000630923">
    <property type="component" value="Unassembled WGS sequence"/>
</dbReference>
<dbReference type="Pfam" id="PF01266">
    <property type="entry name" value="DAO"/>
    <property type="match status" value="1"/>
</dbReference>
<evidence type="ECO:0000259" key="2">
    <source>
        <dbReference type="Pfam" id="PF01266"/>
    </source>
</evidence>
<gene>
    <name evidence="3" type="ORF">GCM10017044_20010</name>
</gene>
<name>A0A919AST9_9PROT</name>
<dbReference type="Gene3D" id="3.30.9.10">
    <property type="entry name" value="D-Amino Acid Oxidase, subunit A, domain 2"/>
    <property type="match status" value="1"/>
</dbReference>
<evidence type="ECO:0000313" key="4">
    <source>
        <dbReference type="Proteomes" id="UP000630923"/>
    </source>
</evidence>
<dbReference type="AlphaFoldDB" id="A0A919AST9"/>
<sequence length="435" mass="46584">MAYDMIVVGAGIIGASISLALTRAGASVLCVDRNPAAGYGSTSSSSAIIRTTYSNYDSCALAWEGVHVWREWSEFLGAHIPSDTALAAYTECGMIVLESPGSTMMDASCKHLSKLDIPWERLDRSTLADRFPGIDTHTLSPARWFEDPMFGDLSGAYLESAIYAPDAGYVNDPLLAAQNIYMAAKAEGAVFCFGAEVTDILNDNGRVQGVLLSDGERIEAPVVVNAAGPFSAQLNAMAGISMQLPFATRPLRAEVCHLPRPEPLTNKTAEPFVLLDMDGGTYVRSDAADTLFIGGTEPECDPLEWIDNPEDFNASPGPQWTAQAYRAALRVPDLQIPGQAKGVTALYDVTPDWTPVYDRSPLDGFYLAIGTSGNQFKNGPVAGELMAGLIAYCEQGGDHDAAPYQHDCMRTGNKINTGSFSRLRTINASISNVMG</sequence>
<dbReference type="SUPFAM" id="SSF51905">
    <property type="entry name" value="FAD/NAD(P)-binding domain"/>
    <property type="match status" value="1"/>
</dbReference>
<dbReference type="PANTHER" id="PTHR13847">
    <property type="entry name" value="SARCOSINE DEHYDROGENASE-RELATED"/>
    <property type="match status" value="1"/>
</dbReference>
<evidence type="ECO:0000313" key="3">
    <source>
        <dbReference type="EMBL" id="GHF25233.1"/>
    </source>
</evidence>
<dbReference type="GO" id="GO:0016491">
    <property type="term" value="F:oxidoreductase activity"/>
    <property type="evidence" value="ECO:0007669"/>
    <property type="project" value="UniProtKB-KW"/>
</dbReference>
<keyword evidence="4" id="KW-1185">Reference proteome</keyword>
<accession>A0A919AST9</accession>
<dbReference type="EMBL" id="BNCI01000002">
    <property type="protein sequence ID" value="GHF25233.1"/>
    <property type="molecule type" value="Genomic_DNA"/>
</dbReference>
<dbReference type="GO" id="GO:0005737">
    <property type="term" value="C:cytoplasm"/>
    <property type="evidence" value="ECO:0007669"/>
    <property type="project" value="TreeGrafter"/>
</dbReference>
<dbReference type="RefSeq" id="WP_191252530.1">
    <property type="nucleotide sequence ID" value="NZ_BNCI01000002.1"/>
</dbReference>
<dbReference type="InterPro" id="IPR006076">
    <property type="entry name" value="FAD-dep_OxRdtase"/>
</dbReference>
<organism evidence="3 4">
    <name type="scientific">Kordiimonas sediminis</name>
    <dbReference type="NCBI Taxonomy" id="1735581"/>
    <lineage>
        <taxon>Bacteria</taxon>
        <taxon>Pseudomonadati</taxon>
        <taxon>Pseudomonadota</taxon>
        <taxon>Alphaproteobacteria</taxon>
        <taxon>Kordiimonadales</taxon>
        <taxon>Kordiimonadaceae</taxon>
        <taxon>Kordiimonas</taxon>
    </lineage>
</organism>
<proteinExistence type="predicted"/>
<feature type="domain" description="FAD dependent oxidoreductase" evidence="2">
    <location>
        <begin position="4"/>
        <end position="388"/>
    </location>
</feature>